<sequence length="266" mass="30792">MSRWLIGLLTLWSGYSLSYEAPIEVTVYGDNAYAPYSYEENNQAKGIYVDILNAVFNEMDGYSVTIVPIPWKRGLKLLKLGRGFALFPPYYYSDKRPYISPYSEPILNEEVVVYCHPDSVQGQSLQSWPNDYLGLTVAINEAFELGGSDFWHHVKQGKIRLREEKGNRLSLLSLYNKKADCYLNDRMSILWEKQNMTDENVLPKSFRLKFGTVVSSEQGYLGFTRESAKKYPYKTDFIEQFNFQLNRLKQNGTIDNLIKNHLPNDN</sequence>
<accession>E8M116</accession>
<dbReference type="PANTHER" id="PTHR35936">
    <property type="entry name" value="MEMBRANE-BOUND LYTIC MUREIN TRANSGLYCOSYLASE F"/>
    <property type="match status" value="1"/>
</dbReference>
<comment type="caution">
    <text evidence="4">The sequence shown here is derived from an EMBL/GenBank/DDBJ whole genome shotgun (WGS) entry which is preliminary data.</text>
</comment>
<dbReference type="AlphaFoldDB" id="E8M116"/>
<protein>
    <recommendedName>
        <fullName evidence="3">Solute-binding protein family 3/N-terminal domain-containing protein</fullName>
    </recommendedName>
</protein>
<dbReference type="Pfam" id="PF00497">
    <property type="entry name" value="SBP_bac_3"/>
    <property type="match status" value="1"/>
</dbReference>
<dbReference type="SUPFAM" id="SSF53850">
    <property type="entry name" value="Periplasmic binding protein-like II"/>
    <property type="match status" value="1"/>
</dbReference>
<dbReference type="EMBL" id="AEVT01000003">
    <property type="protein sequence ID" value="EGA72255.1"/>
    <property type="molecule type" value="Genomic_DNA"/>
</dbReference>
<proteinExistence type="inferred from homology"/>
<reference evidence="4 5" key="1">
    <citation type="journal article" date="2012" name="Int. J. Syst. Evol. Microbiol.">
        <title>Vibrio caribbeanicus sp. nov., isolated from the marine sponge Scleritoderma cyanea.</title>
        <authorList>
            <person name="Hoffmann M."/>
            <person name="Monday S.R."/>
            <person name="Allard M.W."/>
            <person name="Strain E.A."/>
            <person name="Whittaker P."/>
            <person name="Naum M."/>
            <person name="McCarthy P.J."/>
            <person name="Lopez J.V."/>
            <person name="Fischer M."/>
            <person name="Brown E.W."/>
        </authorList>
    </citation>
    <scope>NUCLEOTIDE SEQUENCE [LARGE SCALE GENOMIC DNA]</scope>
    <source>
        <strain evidence="5">DSMZ 21326</strain>
    </source>
</reference>
<dbReference type="RefSeq" id="WP_008072556.1">
    <property type="nucleotide sequence ID" value="NZ_AEVT01000003.1"/>
</dbReference>
<gene>
    <name evidence="4" type="ORF">VISI1226_05658</name>
</gene>
<evidence type="ECO:0000313" key="4">
    <source>
        <dbReference type="EMBL" id="EGA72255.1"/>
    </source>
</evidence>
<dbReference type="InterPro" id="IPR001638">
    <property type="entry name" value="Solute-binding_3/MltF_N"/>
</dbReference>
<dbReference type="Proteomes" id="UP000006228">
    <property type="component" value="Unassembled WGS sequence"/>
</dbReference>
<dbReference type="PANTHER" id="PTHR35936:SF25">
    <property type="entry name" value="ABC TRANSPORTER SUBSTRATE-BINDING PROTEIN"/>
    <property type="match status" value="1"/>
</dbReference>
<keyword evidence="2" id="KW-0732">Signal</keyword>
<evidence type="ECO:0000313" key="5">
    <source>
        <dbReference type="Proteomes" id="UP000006228"/>
    </source>
</evidence>
<organism evidence="4 5">
    <name type="scientific">Vibrio sinaloensis DSM 21326</name>
    <dbReference type="NCBI Taxonomy" id="945550"/>
    <lineage>
        <taxon>Bacteria</taxon>
        <taxon>Pseudomonadati</taxon>
        <taxon>Pseudomonadota</taxon>
        <taxon>Gammaproteobacteria</taxon>
        <taxon>Vibrionales</taxon>
        <taxon>Vibrionaceae</taxon>
        <taxon>Vibrio</taxon>
        <taxon>Vibrio oreintalis group</taxon>
    </lineage>
</organism>
<evidence type="ECO:0000259" key="3">
    <source>
        <dbReference type="Pfam" id="PF00497"/>
    </source>
</evidence>
<feature type="domain" description="Solute-binding protein family 3/N-terminal" evidence="3">
    <location>
        <begin position="26"/>
        <end position="262"/>
    </location>
</feature>
<name>E8M116_PHOS4</name>
<comment type="similarity">
    <text evidence="1">Belongs to the bacterial solute-binding protein 3 family.</text>
</comment>
<evidence type="ECO:0000256" key="1">
    <source>
        <dbReference type="ARBA" id="ARBA00010333"/>
    </source>
</evidence>
<dbReference type="eggNOG" id="COG0834">
    <property type="taxonomic scope" value="Bacteria"/>
</dbReference>
<evidence type="ECO:0000256" key="2">
    <source>
        <dbReference type="ARBA" id="ARBA00022729"/>
    </source>
</evidence>
<dbReference type="Gene3D" id="3.40.190.10">
    <property type="entry name" value="Periplasmic binding protein-like II"/>
    <property type="match status" value="2"/>
</dbReference>
<dbReference type="GeneID" id="95567367"/>